<keyword evidence="8" id="KW-1133">Transmembrane helix</keyword>
<evidence type="ECO:0000313" key="12">
    <source>
        <dbReference type="Proteomes" id="UP000564644"/>
    </source>
</evidence>
<organism evidence="11 12">
    <name type="scientific">Cohnella zeiphila</name>
    <dbReference type="NCBI Taxonomy" id="2761120"/>
    <lineage>
        <taxon>Bacteria</taxon>
        <taxon>Bacillati</taxon>
        <taxon>Bacillota</taxon>
        <taxon>Bacilli</taxon>
        <taxon>Bacillales</taxon>
        <taxon>Paenibacillaceae</taxon>
        <taxon>Cohnella</taxon>
    </lineage>
</organism>
<dbReference type="Gene3D" id="1.10.287.950">
    <property type="entry name" value="Methyl-accepting chemotaxis protein"/>
    <property type="match status" value="1"/>
</dbReference>
<evidence type="ECO:0000259" key="10">
    <source>
        <dbReference type="PROSITE" id="PS50885"/>
    </source>
</evidence>
<dbReference type="InterPro" id="IPR004089">
    <property type="entry name" value="MCPsignal_dom"/>
</dbReference>
<dbReference type="PROSITE" id="PS50111">
    <property type="entry name" value="CHEMOTAXIS_TRANSDUC_2"/>
    <property type="match status" value="1"/>
</dbReference>
<sequence>MYMSIQLRLRLLFFVPLILFVATAVYLLSQNSSNVNGLSKSLYEVSYKASTQILSASRDMYQANNDYGLLRLADLPKDVHDKLAADFNVRLRQIGDKIASASDIMQKNGLNGLADPDSKKSVKDLLDGFQTSFEAWSKQAAANLQEAPAHDSAKEAELAQVYDSGSANIDAIGGVLDRYAQTQTADAKKKSHTTAVSVYTSVIIEWIIILLVGVMFLFSLNRSLKQAINKTKTVAGGNLQYIPQSRYRKDELGQLNQSLDTMIEKIRSLVRNISDNTHTVSASAVELSVSAKESAEASTHVAGNIQEVTTQMEQQAVIADETSRAVEEMATGVQRIAENTGSISDLSASASGQVEQGNVRVQHLRRQFEDILGSIQALSGIVAKLTEKSEKIGQITEDITSFANQTNILSLNASIEAARAGEHGKGFAVVAHEIRNLAAGSIESAETISGLIAETRDEIERVSNYMETTLTQSRAGQEHMVGVEETFASILQAVKQVAEQVHETSAITEQMSASSEEVSASMDQASGTARDVAGKAQSVAAATEEQSALVENISHASEQLQSIVRNLKESVSQFRL</sequence>
<dbReference type="GO" id="GO:0007165">
    <property type="term" value="P:signal transduction"/>
    <property type="evidence" value="ECO:0007669"/>
    <property type="project" value="UniProtKB-KW"/>
</dbReference>
<feature type="transmembrane region" description="Helical" evidence="8">
    <location>
        <begin position="198"/>
        <end position="220"/>
    </location>
</feature>
<evidence type="ECO:0000256" key="7">
    <source>
        <dbReference type="SAM" id="MobiDB-lite"/>
    </source>
</evidence>
<dbReference type="SUPFAM" id="SSF58104">
    <property type="entry name" value="Methyl-accepting chemotaxis protein (MCP) signaling domain"/>
    <property type="match status" value="1"/>
</dbReference>
<evidence type="ECO:0000256" key="8">
    <source>
        <dbReference type="SAM" id="Phobius"/>
    </source>
</evidence>
<dbReference type="PROSITE" id="PS50885">
    <property type="entry name" value="HAMP"/>
    <property type="match status" value="1"/>
</dbReference>
<gene>
    <name evidence="11" type="ORF">H7C18_07705</name>
</gene>
<dbReference type="Pfam" id="PF00672">
    <property type="entry name" value="HAMP"/>
    <property type="match status" value="1"/>
</dbReference>
<dbReference type="SMART" id="SM00304">
    <property type="entry name" value="HAMP"/>
    <property type="match status" value="1"/>
</dbReference>
<keyword evidence="3 8" id="KW-0472">Membrane</keyword>
<keyword evidence="2" id="KW-1003">Cell membrane</keyword>
<feature type="region of interest" description="Disordered" evidence="7">
    <location>
        <begin position="510"/>
        <end position="531"/>
    </location>
</feature>
<evidence type="ECO:0000256" key="1">
    <source>
        <dbReference type="ARBA" id="ARBA00004236"/>
    </source>
</evidence>
<dbReference type="GO" id="GO:0005886">
    <property type="term" value="C:plasma membrane"/>
    <property type="evidence" value="ECO:0007669"/>
    <property type="project" value="UniProtKB-SubCell"/>
</dbReference>
<evidence type="ECO:0000256" key="6">
    <source>
        <dbReference type="PROSITE-ProRule" id="PRU00284"/>
    </source>
</evidence>
<dbReference type="Proteomes" id="UP000564644">
    <property type="component" value="Unassembled WGS sequence"/>
</dbReference>
<protein>
    <submittedName>
        <fullName evidence="11">Methyl-accepting chemotaxis protein</fullName>
    </submittedName>
</protein>
<evidence type="ECO:0000256" key="4">
    <source>
        <dbReference type="ARBA" id="ARBA00023224"/>
    </source>
</evidence>
<dbReference type="PANTHER" id="PTHR32089">
    <property type="entry name" value="METHYL-ACCEPTING CHEMOTAXIS PROTEIN MCPB"/>
    <property type="match status" value="1"/>
</dbReference>
<dbReference type="Pfam" id="PF00015">
    <property type="entry name" value="MCPsignal"/>
    <property type="match status" value="1"/>
</dbReference>
<accession>A0A7X0SIV9</accession>
<evidence type="ECO:0000256" key="3">
    <source>
        <dbReference type="ARBA" id="ARBA00023136"/>
    </source>
</evidence>
<keyword evidence="8" id="KW-0812">Transmembrane</keyword>
<feature type="domain" description="HAMP" evidence="10">
    <location>
        <begin position="218"/>
        <end position="271"/>
    </location>
</feature>
<comment type="subcellular location">
    <subcellularLocation>
        <location evidence="1">Cell membrane</location>
    </subcellularLocation>
</comment>
<reference evidence="11 12" key="1">
    <citation type="submission" date="2020-08" db="EMBL/GenBank/DDBJ databases">
        <title>Cohnella phylogeny.</title>
        <authorList>
            <person name="Dunlap C."/>
        </authorList>
    </citation>
    <scope>NUCLEOTIDE SEQUENCE [LARGE SCALE GENOMIC DNA]</scope>
    <source>
        <strain evidence="11 12">CBP 2801</strain>
    </source>
</reference>
<evidence type="ECO:0000313" key="11">
    <source>
        <dbReference type="EMBL" id="MBB6730789.1"/>
    </source>
</evidence>
<comment type="caution">
    <text evidence="11">The sequence shown here is derived from an EMBL/GenBank/DDBJ whole genome shotgun (WGS) entry which is preliminary data.</text>
</comment>
<evidence type="ECO:0000256" key="5">
    <source>
        <dbReference type="ARBA" id="ARBA00029447"/>
    </source>
</evidence>
<dbReference type="PANTHER" id="PTHR32089:SF112">
    <property type="entry name" value="LYSOZYME-LIKE PROTEIN-RELATED"/>
    <property type="match status" value="1"/>
</dbReference>
<feature type="compositionally biased region" description="Low complexity" evidence="7">
    <location>
        <begin position="511"/>
        <end position="522"/>
    </location>
</feature>
<dbReference type="CDD" id="cd06225">
    <property type="entry name" value="HAMP"/>
    <property type="match status" value="1"/>
</dbReference>
<dbReference type="SMART" id="SM00283">
    <property type="entry name" value="MA"/>
    <property type="match status" value="1"/>
</dbReference>
<proteinExistence type="inferred from homology"/>
<dbReference type="AlphaFoldDB" id="A0A7X0SIV9"/>
<keyword evidence="12" id="KW-1185">Reference proteome</keyword>
<name>A0A7X0SIV9_9BACL</name>
<evidence type="ECO:0000256" key="2">
    <source>
        <dbReference type="ARBA" id="ARBA00022475"/>
    </source>
</evidence>
<feature type="domain" description="Methyl-accepting transducer" evidence="9">
    <location>
        <begin position="290"/>
        <end position="526"/>
    </location>
</feature>
<dbReference type="InterPro" id="IPR003660">
    <property type="entry name" value="HAMP_dom"/>
</dbReference>
<dbReference type="Gene3D" id="6.10.340.10">
    <property type="match status" value="1"/>
</dbReference>
<evidence type="ECO:0000259" key="9">
    <source>
        <dbReference type="PROSITE" id="PS50111"/>
    </source>
</evidence>
<comment type="similarity">
    <text evidence="5">Belongs to the methyl-accepting chemotaxis (MCP) protein family.</text>
</comment>
<dbReference type="EMBL" id="JACJVO010000009">
    <property type="protein sequence ID" value="MBB6730789.1"/>
    <property type="molecule type" value="Genomic_DNA"/>
</dbReference>
<keyword evidence="4 6" id="KW-0807">Transducer</keyword>